<dbReference type="RefSeq" id="XP_001222852.1">
    <property type="nucleotide sequence ID" value="XM_001222851.1"/>
</dbReference>
<name>Q2H3K8_CHAGB</name>
<dbReference type="InParanoid" id="Q2H3K8"/>
<evidence type="ECO:0000259" key="2">
    <source>
        <dbReference type="Pfam" id="PF14420"/>
    </source>
</evidence>
<dbReference type="Proteomes" id="UP000001056">
    <property type="component" value="Unassembled WGS sequence"/>
</dbReference>
<accession>Q2H3K8</accession>
<gene>
    <name evidence="3" type="ORF">CHGG_06757</name>
</gene>
<feature type="region of interest" description="Disordered" evidence="1">
    <location>
        <begin position="280"/>
        <end position="320"/>
    </location>
</feature>
<protein>
    <recommendedName>
        <fullName evidence="2">Clr5 domain-containing protein</fullName>
    </recommendedName>
</protein>
<dbReference type="OMA" id="VIDIMIL"/>
<dbReference type="Pfam" id="PF14420">
    <property type="entry name" value="Clr5"/>
    <property type="match status" value="1"/>
</dbReference>
<proteinExistence type="predicted"/>
<feature type="domain" description="Clr5" evidence="2">
    <location>
        <begin position="47"/>
        <end position="99"/>
    </location>
</feature>
<evidence type="ECO:0000313" key="3">
    <source>
        <dbReference type="EMBL" id="EAQ90138.1"/>
    </source>
</evidence>
<dbReference type="PANTHER" id="PTHR38788">
    <property type="entry name" value="CLR5 DOMAIN-CONTAINING PROTEIN"/>
    <property type="match status" value="1"/>
</dbReference>
<keyword evidence="4" id="KW-1185">Reference proteome</keyword>
<dbReference type="OrthoDB" id="5308957at2759"/>
<dbReference type="VEuPathDB" id="FungiDB:CHGG_06757"/>
<sequence length="320" mass="36431">MFNHLARSLRPQVSGMTDPSQCYPEGYQDAVSVVERLPERPIVPTSASDWEAKKQIIRELYMDQNMILNEVIDIMILKYKFKATARMYKGQFAKWRWTKYNKSGKPGSIKPARSRAAKKKAIAAPQPSSQEDGMWELTPTQPQHAHLQYLTDEECRVETTLSAYAPPIDHWSERETPWRADSDQPPTFCELFQPRGYSILQHVRAAYDCFQAGQPQQGGDMLRRAFLGIESAIENGIDMEALWDCCLAVPHLVLATGWTDLLAIFARHLHQYTLIKLQSHPPPHAHRRLPSPALHPRFPPNNSQPPIHSTPHPSPPPTPH</sequence>
<dbReference type="EMBL" id="CH408031">
    <property type="protein sequence ID" value="EAQ90138.1"/>
    <property type="molecule type" value="Genomic_DNA"/>
</dbReference>
<dbReference type="STRING" id="306901.Q2H3K8"/>
<dbReference type="InterPro" id="IPR025676">
    <property type="entry name" value="Clr5_dom"/>
</dbReference>
<dbReference type="AlphaFoldDB" id="Q2H3K8"/>
<organism evidence="3 4">
    <name type="scientific">Chaetomium globosum (strain ATCC 6205 / CBS 148.51 / DSM 1962 / NBRC 6347 / NRRL 1970)</name>
    <name type="common">Soil fungus</name>
    <dbReference type="NCBI Taxonomy" id="306901"/>
    <lineage>
        <taxon>Eukaryota</taxon>
        <taxon>Fungi</taxon>
        <taxon>Dikarya</taxon>
        <taxon>Ascomycota</taxon>
        <taxon>Pezizomycotina</taxon>
        <taxon>Sordariomycetes</taxon>
        <taxon>Sordariomycetidae</taxon>
        <taxon>Sordariales</taxon>
        <taxon>Chaetomiaceae</taxon>
        <taxon>Chaetomium</taxon>
    </lineage>
</organism>
<dbReference type="GeneID" id="4390091"/>
<dbReference type="HOGENOM" id="CLU_075336_0_0_1"/>
<dbReference type="PANTHER" id="PTHR38788:SF3">
    <property type="entry name" value="CLR5 DOMAIN-CONTAINING PROTEIN"/>
    <property type="match status" value="1"/>
</dbReference>
<evidence type="ECO:0000256" key="1">
    <source>
        <dbReference type="SAM" id="MobiDB-lite"/>
    </source>
</evidence>
<reference evidence="4" key="1">
    <citation type="journal article" date="2015" name="Genome Announc.">
        <title>Draft genome sequence of the cellulolytic fungus Chaetomium globosum.</title>
        <authorList>
            <person name="Cuomo C.A."/>
            <person name="Untereiner W.A."/>
            <person name="Ma L.-J."/>
            <person name="Grabherr M."/>
            <person name="Birren B.W."/>
        </authorList>
    </citation>
    <scope>NUCLEOTIDE SEQUENCE [LARGE SCALE GENOMIC DNA]</scope>
    <source>
        <strain evidence="4">ATCC 6205 / CBS 148.51 / DSM 1962 / NBRC 6347 / NRRL 1970</strain>
    </source>
</reference>
<evidence type="ECO:0000313" key="4">
    <source>
        <dbReference type="Proteomes" id="UP000001056"/>
    </source>
</evidence>
<dbReference type="eggNOG" id="ENOG502SJRB">
    <property type="taxonomic scope" value="Eukaryota"/>
</dbReference>